<evidence type="ECO:0000313" key="2">
    <source>
        <dbReference type="Proteomes" id="UP000076482"/>
    </source>
</evidence>
<sequence length="70" mass="7978">MQPQEKQEWIDTVQQELILLKIVKNIFADIANAIDEVADEITLEEVNNTDLSTINMQNTHNIINNTINNG</sequence>
<proteinExistence type="predicted"/>
<comment type="caution">
    <text evidence="1">The sequence shown here is derived from an EMBL/GenBank/DDBJ whole genome shotgun (WGS) entry which is preliminary data.</text>
</comment>
<accession>A0A161T5E1</accession>
<organism evidence="1 2">
    <name type="scientific">Bacillus cereus</name>
    <dbReference type="NCBI Taxonomy" id="1396"/>
    <lineage>
        <taxon>Bacteria</taxon>
        <taxon>Bacillati</taxon>
        <taxon>Bacillota</taxon>
        <taxon>Bacilli</taxon>
        <taxon>Bacillales</taxon>
        <taxon>Bacillaceae</taxon>
        <taxon>Bacillus</taxon>
        <taxon>Bacillus cereus group</taxon>
    </lineage>
</organism>
<protein>
    <submittedName>
        <fullName evidence="1">Uncharacterized protein</fullName>
    </submittedName>
</protein>
<name>A0A161T5E1_BACCE</name>
<dbReference type="EMBL" id="LJKE01000045">
    <property type="protein sequence ID" value="KZD65976.1"/>
    <property type="molecule type" value="Genomic_DNA"/>
</dbReference>
<dbReference type="Proteomes" id="UP000076482">
    <property type="component" value="Unassembled WGS sequence"/>
</dbReference>
<gene>
    <name evidence="1" type="ORF">B4088_2733</name>
</gene>
<dbReference type="AlphaFoldDB" id="A0A161T5E1"/>
<reference evidence="1 2" key="1">
    <citation type="submission" date="2015-09" db="EMBL/GenBank/DDBJ databases">
        <title>Bacillus cereus food isolates.</title>
        <authorList>
            <person name="Boekhorst J."/>
        </authorList>
    </citation>
    <scope>NUCLEOTIDE SEQUENCE [LARGE SCALE GENOMIC DNA]</scope>
    <source>
        <strain evidence="1 2">B4088</strain>
    </source>
</reference>
<evidence type="ECO:0000313" key="1">
    <source>
        <dbReference type="EMBL" id="KZD65976.1"/>
    </source>
</evidence>